<keyword evidence="3" id="KW-1185">Reference proteome</keyword>
<sequence>MADLWGYVQRTAVLPWRWGVQDCTIWVADWCVERWGIDPAARYRGCYDSEDGALRLTAAGLVAVVEPEIPLTRKDAPGEGDIGVIEFRGQQVSAIWSGQRWLIRTPRGVAELRAPAIAIWGD</sequence>
<evidence type="ECO:0000313" key="3">
    <source>
        <dbReference type="Proteomes" id="UP001143349"/>
    </source>
</evidence>
<feature type="domain" description="DUF6950" evidence="1">
    <location>
        <begin position="4"/>
        <end position="114"/>
    </location>
</feature>
<proteinExistence type="predicted"/>
<dbReference type="AlphaFoldDB" id="A0AAD3RV25"/>
<reference evidence="2" key="2">
    <citation type="submission" date="2023-01" db="EMBL/GenBank/DDBJ databases">
        <authorList>
            <person name="Sun Q."/>
            <person name="Evtushenko L."/>
        </authorList>
    </citation>
    <scope>NUCLEOTIDE SEQUENCE</scope>
    <source>
        <strain evidence="2">VKM B-2222</strain>
    </source>
</reference>
<name>A0AAD3RV25_9RHOB</name>
<comment type="caution">
    <text evidence="2">The sequence shown here is derived from an EMBL/GenBank/DDBJ whole genome shotgun (WGS) entry which is preliminary data.</text>
</comment>
<dbReference type="Pfam" id="PF22262">
    <property type="entry name" value="DUF6950"/>
    <property type="match status" value="1"/>
</dbReference>
<evidence type="ECO:0000259" key="1">
    <source>
        <dbReference type="Pfam" id="PF22262"/>
    </source>
</evidence>
<dbReference type="Proteomes" id="UP001143349">
    <property type="component" value="Unassembled WGS sequence"/>
</dbReference>
<dbReference type="RefSeq" id="WP_271180044.1">
    <property type="nucleotide sequence ID" value="NZ_BSFH01000079.1"/>
</dbReference>
<gene>
    <name evidence="2" type="ORF">GCM10017635_27530</name>
</gene>
<organism evidence="2 3">
    <name type="scientific">Paracoccus kondratievae</name>
    <dbReference type="NCBI Taxonomy" id="135740"/>
    <lineage>
        <taxon>Bacteria</taxon>
        <taxon>Pseudomonadati</taxon>
        <taxon>Pseudomonadota</taxon>
        <taxon>Alphaproteobacteria</taxon>
        <taxon>Rhodobacterales</taxon>
        <taxon>Paracoccaceae</taxon>
        <taxon>Paracoccus</taxon>
    </lineage>
</organism>
<evidence type="ECO:0000313" key="2">
    <source>
        <dbReference type="EMBL" id="GLK65279.1"/>
    </source>
</evidence>
<accession>A0AAD3RV25</accession>
<protein>
    <recommendedName>
        <fullName evidence="1">DUF6950 domain-containing protein</fullName>
    </recommendedName>
</protein>
<reference evidence="2" key="1">
    <citation type="journal article" date="2014" name="Int. J. Syst. Evol. Microbiol.">
        <title>Complete genome sequence of Corynebacterium casei LMG S-19264T (=DSM 44701T), isolated from a smear-ripened cheese.</title>
        <authorList>
            <consortium name="US DOE Joint Genome Institute (JGI-PGF)"/>
            <person name="Walter F."/>
            <person name="Albersmeier A."/>
            <person name="Kalinowski J."/>
            <person name="Ruckert C."/>
        </authorList>
    </citation>
    <scope>NUCLEOTIDE SEQUENCE</scope>
    <source>
        <strain evidence="2">VKM B-2222</strain>
    </source>
</reference>
<dbReference type="InterPro" id="IPR053802">
    <property type="entry name" value="DUF6950"/>
</dbReference>
<dbReference type="EMBL" id="BSFH01000079">
    <property type="protein sequence ID" value="GLK65279.1"/>
    <property type="molecule type" value="Genomic_DNA"/>
</dbReference>